<gene>
    <name evidence="1" type="ORF">GMARGA_LOCUS14952</name>
</gene>
<name>A0ABN7V7C7_GIGMA</name>
<evidence type="ECO:0000313" key="1">
    <source>
        <dbReference type="EMBL" id="CAG8736837.1"/>
    </source>
</evidence>
<organism evidence="1 2">
    <name type="scientific">Gigaspora margarita</name>
    <dbReference type="NCBI Taxonomy" id="4874"/>
    <lineage>
        <taxon>Eukaryota</taxon>
        <taxon>Fungi</taxon>
        <taxon>Fungi incertae sedis</taxon>
        <taxon>Mucoromycota</taxon>
        <taxon>Glomeromycotina</taxon>
        <taxon>Glomeromycetes</taxon>
        <taxon>Diversisporales</taxon>
        <taxon>Gigasporaceae</taxon>
        <taxon>Gigaspora</taxon>
    </lineage>
</organism>
<sequence length="217" mass="26247">MVTYWGIFVWTFNTKIYKIELSHFWEDENGFWDWERKKVINLFYEIDEKTFNENNFDIKELKKKSYFLPPSSYINMIRYNPTFLMKRVHISEIRKLISNINSDNWEESTKPIITKITKAIRDEKPESEFDKIQKMIKKDAKERDRKLALETEEIFKKQALEAEKIKKIFENQASEAKEIKEIFGKQALEAKEIKGIKEMFDKIMKKLENQSLEKHDN</sequence>
<dbReference type="Proteomes" id="UP000789901">
    <property type="component" value="Unassembled WGS sequence"/>
</dbReference>
<accession>A0ABN7V7C7</accession>
<keyword evidence="2" id="KW-1185">Reference proteome</keyword>
<reference evidence="1 2" key="1">
    <citation type="submission" date="2021-06" db="EMBL/GenBank/DDBJ databases">
        <authorList>
            <person name="Kallberg Y."/>
            <person name="Tangrot J."/>
            <person name="Rosling A."/>
        </authorList>
    </citation>
    <scope>NUCLEOTIDE SEQUENCE [LARGE SCALE GENOMIC DNA]</scope>
    <source>
        <strain evidence="1 2">120-4 pot B 10/14</strain>
    </source>
</reference>
<comment type="caution">
    <text evidence="1">The sequence shown here is derived from an EMBL/GenBank/DDBJ whole genome shotgun (WGS) entry which is preliminary data.</text>
</comment>
<protein>
    <submittedName>
        <fullName evidence="1">15605_t:CDS:1</fullName>
    </submittedName>
</protein>
<evidence type="ECO:0000313" key="2">
    <source>
        <dbReference type="Proteomes" id="UP000789901"/>
    </source>
</evidence>
<dbReference type="EMBL" id="CAJVQB010010118">
    <property type="protein sequence ID" value="CAG8736837.1"/>
    <property type="molecule type" value="Genomic_DNA"/>
</dbReference>
<proteinExistence type="predicted"/>